<keyword evidence="2" id="KW-0805">Transcription regulation</keyword>
<dbReference type="InterPro" id="IPR000847">
    <property type="entry name" value="LysR_HTH_N"/>
</dbReference>
<dbReference type="Pfam" id="PF00126">
    <property type="entry name" value="HTH_1"/>
    <property type="match status" value="1"/>
</dbReference>
<dbReference type="PANTHER" id="PTHR30126:SF77">
    <property type="entry name" value="TRANSCRIPTIONAL REGULATORY PROTEIN"/>
    <property type="match status" value="1"/>
</dbReference>
<organism evidence="6 7">
    <name type="scientific">Roseomonas acroporae</name>
    <dbReference type="NCBI Taxonomy" id="2937791"/>
    <lineage>
        <taxon>Bacteria</taxon>
        <taxon>Pseudomonadati</taxon>
        <taxon>Pseudomonadota</taxon>
        <taxon>Alphaproteobacteria</taxon>
        <taxon>Acetobacterales</taxon>
        <taxon>Roseomonadaceae</taxon>
        <taxon>Roseomonas</taxon>
    </lineage>
</organism>
<dbReference type="Proteomes" id="UP001139516">
    <property type="component" value="Unassembled WGS sequence"/>
</dbReference>
<dbReference type="PRINTS" id="PR00039">
    <property type="entry name" value="HTHLYSR"/>
</dbReference>
<evidence type="ECO:0000256" key="2">
    <source>
        <dbReference type="ARBA" id="ARBA00023015"/>
    </source>
</evidence>
<evidence type="ECO:0000313" key="6">
    <source>
        <dbReference type="EMBL" id="MCK8787746.1"/>
    </source>
</evidence>
<evidence type="ECO:0000256" key="3">
    <source>
        <dbReference type="ARBA" id="ARBA00023125"/>
    </source>
</evidence>
<dbReference type="PANTHER" id="PTHR30126">
    <property type="entry name" value="HTH-TYPE TRANSCRIPTIONAL REGULATOR"/>
    <property type="match status" value="1"/>
</dbReference>
<dbReference type="InterPro" id="IPR036390">
    <property type="entry name" value="WH_DNA-bd_sf"/>
</dbReference>
<dbReference type="EMBL" id="JALPRX010000142">
    <property type="protein sequence ID" value="MCK8787746.1"/>
    <property type="molecule type" value="Genomic_DNA"/>
</dbReference>
<name>A0A9X1YCQ6_9PROT</name>
<accession>A0A9X1YCQ6</accession>
<dbReference type="SUPFAM" id="SSF53850">
    <property type="entry name" value="Periplasmic binding protein-like II"/>
    <property type="match status" value="1"/>
</dbReference>
<dbReference type="Pfam" id="PF03466">
    <property type="entry name" value="LysR_substrate"/>
    <property type="match status" value="1"/>
</dbReference>
<evidence type="ECO:0000313" key="7">
    <source>
        <dbReference type="Proteomes" id="UP001139516"/>
    </source>
</evidence>
<evidence type="ECO:0000256" key="4">
    <source>
        <dbReference type="ARBA" id="ARBA00023163"/>
    </source>
</evidence>
<dbReference type="CDD" id="cd05466">
    <property type="entry name" value="PBP2_LTTR_substrate"/>
    <property type="match status" value="1"/>
</dbReference>
<sequence length="301" mass="33212">MVDFRSLEVFYWVATLESFGRAAERLYTTQPAVSQRIAALEEEFGGRLLERSGRATRPTPRGRQLLGYADRLLRLRTEMIRNVATPERMSGLIRLGVSETIVHTWLSDFIGVVSRRYPLVTFDIEVDVTPKLRAGLARQELDLAFLAGPVNEPDIVDLDLGSVPLSFICDSGRRFEAEPVPAAELARHAFVTYQKNSQVFLQIQQAFHAATATTPRIHASSSLATIVRMALDGIGIAIIPTSVIGPELARGELRRLDTMLDMPPLRFTASYRLSPDAILVPALAEISGEVARNHAGTHKPG</sequence>
<dbReference type="InterPro" id="IPR005119">
    <property type="entry name" value="LysR_subst-bd"/>
</dbReference>
<feature type="domain" description="HTH lysR-type" evidence="5">
    <location>
        <begin position="2"/>
        <end position="59"/>
    </location>
</feature>
<keyword evidence="7" id="KW-1185">Reference proteome</keyword>
<evidence type="ECO:0000256" key="1">
    <source>
        <dbReference type="ARBA" id="ARBA00009437"/>
    </source>
</evidence>
<proteinExistence type="inferred from homology"/>
<dbReference type="AlphaFoldDB" id="A0A9X1YCQ6"/>
<dbReference type="Gene3D" id="1.10.10.10">
    <property type="entry name" value="Winged helix-like DNA-binding domain superfamily/Winged helix DNA-binding domain"/>
    <property type="match status" value="1"/>
</dbReference>
<dbReference type="GO" id="GO:0003700">
    <property type="term" value="F:DNA-binding transcription factor activity"/>
    <property type="evidence" value="ECO:0007669"/>
    <property type="project" value="InterPro"/>
</dbReference>
<comment type="caution">
    <text evidence="6">The sequence shown here is derived from an EMBL/GenBank/DDBJ whole genome shotgun (WGS) entry which is preliminary data.</text>
</comment>
<keyword evidence="4" id="KW-0804">Transcription</keyword>
<dbReference type="GO" id="GO:0000976">
    <property type="term" value="F:transcription cis-regulatory region binding"/>
    <property type="evidence" value="ECO:0007669"/>
    <property type="project" value="TreeGrafter"/>
</dbReference>
<dbReference type="SUPFAM" id="SSF46785">
    <property type="entry name" value="Winged helix' DNA-binding domain"/>
    <property type="match status" value="1"/>
</dbReference>
<gene>
    <name evidence="6" type="ORF">M0638_25635</name>
</gene>
<dbReference type="RefSeq" id="WP_248669795.1">
    <property type="nucleotide sequence ID" value="NZ_JALPRX010000142.1"/>
</dbReference>
<reference evidence="6" key="1">
    <citation type="submission" date="2022-04" db="EMBL/GenBank/DDBJ databases">
        <title>Roseomonas acroporae sp. nov., isolated from coral Acropora digitifera.</title>
        <authorList>
            <person name="Sun H."/>
        </authorList>
    </citation>
    <scope>NUCLEOTIDE SEQUENCE</scope>
    <source>
        <strain evidence="6">NAR14</strain>
    </source>
</reference>
<dbReference type="PROSITE" id="PS50931">
    <property type="entry name" value="HTH_LYSR"/>
    <property type="match status" value="1"/>
</dbReference>
<keyword evidence="3" id="KW-0238">DNA-binding</keyword>
<protein>
    <submittedName>
        <fullName evidence="6">LysR family transcriptional regulator</fullName>
    </submittedName>
</protein>
<evidence type="ECO:0000259" key="5">
    <source>
        <dbReference type="PROSITE" id="PS50931"/>
    </source>
</evidence>
<comment type="similarity">
    <text evidence="1">Belongs to the LysR transcriptional regulatory family.</text>
</comment>
<dbReference type="InterPro" id="IPR036388">
    <property type="entry name" value="WH-like_DNA-bd_sf"/>
</dbReference>
<dbReference type="Gene3D" id="3.40.190.10">
    <property type="entry name" value="Periplasmic binding protein-like II"/>
    <property type="match status" value="2"/>
</dbReference>
<dbReference type="FunFam" id="1.10.10.10:FF:000001">
    <property type="entry name" value="LysR family transcriptional regulator"/>
    <property type="match status" value="1"/>
</dbReference>